<dbReference type="GO" id="GO:0016020">
    <property type="term" value="C:membrane"/>
    <property type="evidence" value="ECO:0007669"/>
    <property type="project" value="UniProtKB-SubCell"/>
</dbReference>
<evidence type="ECO:0000256" key="1">
    <source>
        <dbReference type="ARBA" id="ARBA00004606"/>
    </source>
</evidence>
<evidence type="ECO:0000259" key="13">
    <source>
        <dbReference type="Pfam" id="PF13733"/>
    </source>
</evidence>
<feature type="compositionally biased region" description="Basic residues" evidence="11">
    <location>
        <begin position="175"/>
        <end position="188"/>
    </location>
</feature>
<evidence type="ECO:0000256" key="10">
    <source>
        <dbReference type="ARBA" id="ARBA00023180"/>
    </source>
</evidence>
<dbReference type="InterPro" id="IPR027791">
    <property type="entry name" value="Galactosyl_T_C"/>
</dbReference>
<evidence type="ECO:0000256" key="9">
    <source>
        <dbReference type="ARBA" id="ARBA00023136"/>
    </source>
</evidence>
<comment type="pathway">
    <text evidence="2">Protein modification; protein glycosylation.</text>
</comment>
<organism evidence="14">
    <name type="scientific">Schistocephalus solidus</name>
    <name type="common">Tapeworm</name>
    <dbReference type="NCBI Taxonomy" id="70667"/>
    <lineage>
        <taxon>Eukaryota</taxon>
        <taxon>Metazoa</taxon>
        <taxon>Spiralia</taxon>
        <taxon>Lophotrochozoa</taxon>
        <taxon>Platyhelminthes</taxon>
        <taxon>Cestoda</taxon>
        <taxon>Eucestoda</taxon>
        <taxon>Diphyllobothriidea</taxon>
        <taxon>Diphyllobothriidae</taxon>
        <taxon>Schistocephalus</taxon>
    </lineage>
</organism>
<keyword evidence="8" id="KW-1133">Transmembrane helix</keyword>
<dbReference type="AlphaFoldDB" id="A0A0V0J688"/>
<dbReference type="Gene3D" id="3.90.550.10">
    <property type="entry name" value="Spore Coat Polysaccharide Biosynthesis Protein SpsA, Chain A"/>
    <property type="match status" value="1"/>
</dbReference>
<keyword evidence="5" id="KW-0808">Transferase</keyword>
<comment type="subcellular location">
    <subcellularLocation>
        <location evidence="1">Membrane</location>
        <topology evidence="1">Single-pass type II membrane protein</topology>
    </subcellularLocation>
</comment>
<dbReference type="PANTHER" id="PTHR19300">
    <property type="entry name" value="BETA-1,4-GALACTOSYLTRANSFERASE"/>
    <property type="match status" value="1"/>
</dbReference>
<evidence type="ECO:0000256" key="11">
    <source>
        <dbReference type="SAM" id="MobiDB-lite"/>
    </source>
</evidence>
<evidence type="ECO:0000313" key="14">
    <source>
        <dbReference type="EMBL" id="JAP60538.1"/>
    </source>
</evidence>
<evidence type="ECO:0000256" key="8">
    <source>
        <dbReference type="ARBA" id="ARBA00022989"/>
    </source>
</evidence>
<dbReference type="EMBL" id="GEEE01002687">
    <property type="protein sequence ID" value="JAP60538.1"/>
    <property type="molecule type" value="Transcribed_RNA"/>
</dbReference>
<accession>A0A0V0J688</accession>
<feature type="region of interest" description="Disordered" evidence="11">
    <location>
        <begin position="168"/>
        <end position="188"/>
    </location>
</feature>
<evidence type="ECO:0008006" key="15">
    <source>
        <dbReference type="Google" id="ProtNLM"/>
    </source>
</evidence>
<dbReference type="UniPathway" id="UPA00378"/>
<gene>
    <name evidence="14" type="ORF">TR144050</name>
</gene>
<name>A0A0V0J688_SCHSO</name>
<dbReference type="PRINTS" id="PR02050">
    <property type="entry name" value="B14GALTRFASE"/>
</dbReference>
<keyword evidence="4" id="KW-0328">Glycosyltransferase</keyword>
<feature type="domain" description="Galactosyltransferase C-terminal" evidence="12">
    <location>
        <begin position="32"/>
        <end position="109"/>
    </location>
</feature>
<keyword evidence="6" id="KW-0812">Transmembrane</keyword>
<dbReference type="InterPro" id="IPR003859">
    <property type="entry name" value="Galactosyl_T"/>
</dbReference>
<dbReference type="InterPro" id="IPR029044">
    <property type="entry name" value="Nucleotide-diphossugar_trans"/>
</dbReference>
<dbReference type="GO" id="GO:0005975">
    <property type="term" value="P:carbohydrate metabolic process"/>
    <property type="evidence" value="ECO:0007669"/>
    <property type="project" value="InterPro"/>
</dbReference>
<feature type="domain" description="Galactosyltransferase N-terminal" evidence="13">
    <location>
        <begin position="1"/>
        <end position="28"/>
    </location>
</feature>
<dbReference type="PANTHER" id="PTHR19300:SF57">
    <property type="entry name" value="BETA-1,4-N-ACETYLGALACTOSAMINYLTRANSFERASE"/>
    <property type="match status" value="1"/>
</dbReference>
<dbReference type="SUPFAM" id="SSF53448">
    <property type="entry name" value="Nucleotide-diphospho-sugar transferases"/>
    <property type="match status" value="1"/>
</dbReference>
<evidence type="ECO:0000256" key="2">
    <source>
        <dbReference type="ARBA" id="ARBA00004922"/>
    </source>
</evidence>
<dbReference type="GO" id="GO:0008378">
    <property type="term" value="F:galactosyltransferase activity"/>
    <property type="evidence" value="ECO:0007669"/>
    <property type="project" value="TreeGrafter"/>
</dbReference>
<dbReference type="Pfam" id="PF13733">
    <property type="entry name" value="Glyco_transf_7N"/>
    <property type="match status" value="1"/>
</dbReference>
<evidence type="ECO:0000256" key="7">
    <source>
        <dbReference type="ARBA" id="ARBA00022968"/>
    </source>
</evidence>
<sequence>MKRFNYSCLIFHDVDLLPEDDRNLYMCDDEPTHLSATISKFNYTLFYSTSFGGAVAMTPYHFRRVHGYANTYYSWGREDDDMSARLGIAGLPLHRRDFAFARYTMLKHKHESGNKPNPVRNRRYFRAVKLWRKDRYQHVRYTIVTEGLQHRSLYYLLSVNLHPPYRDFDYAKPRNATRRRPHKQRLNS</sequence>
<dbReference type="GO" id="GO:0005794">
    <property type="term" value="C:Golgi apparatus"/>
    <property type="evidence" value="ECO:0007669"/>
    <property type="project" value="TreeGrafter"/>
</dbReference>
<reference evidence="14" key="1">
    <citation type="submission" date="2016-01" db="EMBL/GenBank/DDBJ databases">
        <title>Reference transcriptome for the parasite Schistocephalus solidus: insights into the molecular evolution of parasitism.</title>
        <authorList>
            <person name="Hebert F.O."/>
            <person name="Grambauer S."/>
            <person name="Barber I."/>
            <person name="Landry C.R."/>
            <person name="Aubin-Horth N."/>
        </authorList>
    </citation>
    <scope>NUCLEOTIDE SEQUENCE</scope>
</reference>
<dbReference type="InterPro" id="IPR027995">
    <property type="entry name" value="Galactosyl_T_N"/>
</dbReference>
<proteinExistence type="inferred from homology"/>
<evidence type="ECO:0000256" key="4">
    <source>
        <dbReference type="ARBA" id="ARBA00022676"/>
    </source>
</evidence>
<evidence type="ECO:0000259" key="12">
    <source>
        <dbReference type="Pfam" id="PF02709"/>
    </source>
</evidence>
<keyword evidence="9" id="KW-0472">Membrane</keyword>
<evidence type="ECO:0000256" key="6">
    <source>
        <dbReference type="ARBA" id="ARBA00022692"/>
    </source>
</evidence>
<keyword evidence="10" id="KW-0325">Glycoprotein</keyword>
<keyword evidence="7" id="KW-0735">Signal-anchor</keyword>
<comment type="similarity">
    <text evidence="3">Belongs to the glycosyltransferase 7 family.</text>
</comment>
<evidence type="ECO:0000256" key="3">
    <source>
        <dbReference type="ARBA" id="ARBA00005735"/>
    </source>
</evidence>
<evidence type="ECO:0000256" key="5">
    <source>
        <dbReference type="ARBA" id="ARBA00022679"/>
    </source>
</evidence>
<protein>
    <recommendedName>
        <fullName evidence="15">Beta-1,4-N-acetylgalactosaminyltransferase bre-4</fullName>
    </recommendedName>
</protein>
<dbReference type="Pfam" id="PF02709">
    <property type="entry name" value="Glyco_transf_7C"/>
    <property type="match status" value="1"/>
</dbReference>